<dbReference type="PANTHER" id="PTHR43702">
    <property type="entry name" value="L-FUCOSE-PROTON SYMPORTER"/>
    <property type="match status" value="1"/>
</dbReference>
<evidence type="ECO:0000256" key="7">
    <source>
        <dbReference type="ARBA" id="ARBA00023136"/>
    </source>
</evidence>
<keyword evidence="6 8" id="KW-1133">Transmembrane helix</keyword>
<dbReference type="SUPFAM" id="SSF103473">
    <property type="entry name" value="MFS general substrate transporter"/>
    <property type="match status" value="1"/>
</dbReference>
<feature type="transmembrane region" description="Helical" evidence="8">
    <location>
        <begin position="101"/>
        <end position="123"/>
    </location>
</feature>
<dbReference type="GO" id="GO:0005354">
    <property type="term" value="F:galactose transmembrane transporter activity"/>
    <property type="evidence" value="ECO:0007669"/>
    <property type="project" value="InterPro"/>
</dbReference>
<dbReference type="Gene3D" id="1.20.1250.20">
    <property type="entry name" value="MFS general substrate transporter like domains"/>
    <property type="match status" value="2"/>
</dbReference>
<protein>
    <submittedName>
        <fullName evidence="9">Glucose/galactose transporter</fullName>
    </submittedName>
</protein>
<keyword evidence="5 8" id="KW-0812">Transmembrane</keyword>
<dbReference type="AlphaFoldDB" id="A0A1A7R1C3"/>
<comment type="subcellular location">
    <subcellularLocation>
        <location evidence="2">Cell inner membrane</location>
        <topology evidence="2">Multi-pass membrane protein</topology>
    </subcellularLocation>
</comment>
<keyword evidence="10" id="KW-1185">Reference proteome</keyword>
<keyword evidence="4" id="KW-1003">Cell membrane</keyword>
<dbReference type="OrthoDB" id="9795150at2"/>
<dbReference type="EMBL" id="QLLQ01000001">
    <property type="protein sequence ID" value="RAJ27670.1"/>
    <property type="molecule type" value="Genomic_DNA"/>
</dbReference>
<evidence type="ECO:0000313" key="9">
    <source>
        <dbReference type="EMBL" id="RAJ27670.1"/>
    </source>
</evidence>
<evidence type="ECO:0000313" key="10">
    <source>
        <dbReference type="Proteomes" id="UP000248987"/>
    </source>
</evidence>
<organism evidence="9 10">
    <name type="scientific">Gelidibacter algens</name>
    <dbReference type="NCBI Taxonomy" id="49280"/>
    <lineage>
        <taxon>Bacteria</taxon>
        <taxon>Pseudomonadati</taxon>
        <taxon>Bacteroidota</taxon>
        <taxon>Flavobacteriia</taxon>
        <taxon>Flavobacteriales</taxon>
        <taxon>Flavobacteriaceae</taxon>
        <taxon>Gelidibacter</taxon>
    </lineage>
</organism>
<evidence type="ECO:0000256" key="8">
    <source>
        <dbReference type="SAM" id="Phobius"/>
    </source>
</evidence>
<dbReference type="InterPro" id="IPR011701">
    <property type="entry name" value="MFS"/>
</dbReference>
<dbReference type="GO" id="GO:1904659">
    <property type="term" value="P:D-glucose transmembrane transport"/>
    <property type="evidence" value="ECO:0007669"/>
    <property type="project" value="InterPro"/>
</dbReference>
<feature type="transmembrane region" description="Helical" evidence="8">
    <location>
        <begin position="279"/>
        <end position="299"/>
    </location>
</feature>
<feature type="transmembrane region" description="Helical" evidence="8">
    <location>
        <begin position="411"/>
        <end position="428"/>
    </location>
</feature>
<name>A0A1A7R1C3_9FLAO</name>
<dbReference type="Proteomes" id="UP000248987">
    <property type="component" value="Unassembled WGS sequence"/>
</dbReference>
<evidence type="ECO:0000256" key="3">
    <source>
        <dbReference type="ARBA" id="ARBA00009120"/>
    </source>
</evidence>
<dbReference type="GO" id="GO:0005886">
    <property type="term" value="C:plasma membrane"/>
    <property type="evidence" value="ECO:0007669"/>
    <property type="project" value="UniProtKB-SubCell"/>
</dbReference>
<dbReference type="Pfam" id="PF07690">
    <property type="entry name" value="MFS_1"/>
    <property type="match status" value="1"/>
</dbReference>
<dbReference type="NCBIfam" id="TIGR01272">
    <property type="entry name" value="gluP"/>
    <property type="match status" value="1"/>
</dbReference>
<dbReference type="InterPro" id="IPR036259">
    <property type="entry name" value="MFS_trans_sf"/>
</dbReference>
<evidence type="ECO:0000256" key="6">
    <source>
        <dbReference type="ARBA" id="ARBA00022989"/>
    </source>
</evidence>
<feature type="transmembrane region" description="Helical" evidence="8">
    <location>
        <begin position="331"/>
        <end position="351"/>
    </location>
</feature>
<comment type="similarity">
    <text evidence="3">Belongs to the major facilitator superfamily. FHS transporter (TC 2.A.1.7) family.</text>
</comment>
<comment type="caution">
    <text evidence="9">The sequence shown here is derived from an EMBL/GenBank/DDBJ whole genome shotgun (WGS) entry which is preliminary data.</text>
</comment>
<dbReference type="CDD" id="cd17394">
    <property type="entry name" value="MFS_FucP_like"/>
    <property type="match status" value="1"/>
</dbReference>
<feature type="transmembrane region" description="Helical" evidence="8">
    <location>
        <begin position="192"/>
        <end position="209"/>
    </location>
</feature>
<feature type="transmembrane region" description="Helical" evidence="8">
    <location>
        <begin position="363"/>
        <end position="381"/>
    </location>
</feature>
<gene>
    <name evidence="9" type="ORF">LX77_00244</name>
</gene>
<dbReference type="STRING" id="49280.A9996_07025"/>
<comment type="function">
    <text evidence="1">Intake of glucose and galactose.</text>
</comment>
<feature type="transmembrane region" description="Helical" evidence="8">
    <location>
        <begin position="241"/>
        <end position="267"/>
    </location>
</feature>
<feature type="transmembrane region" description="Helical" evidence="8">
    <location>
        <begin position="48"/>
        <end position="69"/>
    </location>
</feature>
<reference evidence="9 10" key="1">
    <citation type="submission" date="2018-06" db="EMBL/GenBank/DDBJ databases">
        <title>Genomic Encyclopedia of Archaeal and Bacterial Type Strains, Phase II (KMG-II): from individual species to whole genera.</title>
        <authorList>
            <person name="Goeker M."/>
        </authorList>
    </citation>
    <scope>NUCLEOTIDE SEQUENCE [LARGE SCALE GENOMIC DNA]</scope>
    <source>
        <strain evidence="9 10">DSM 12408</strain>
    </source>
</reference>
<feature type="transmembrane region" description="Helical" evidence="8">
    <location>
        <begin position="144"/>
        <end position="165"/>
    </location>
</feature>
<accession>A0A1A7R1C3</accession>
<evidence type="ECO:0000256" key="1">
    <source>
        <dbReference type="ARBA" id="ARBA00003321"/>
    </source>
</evidence>
<dbReference type="InterPro" id="IPR005964">
    <property type="entry name" value="Glc/Gal_transptr_bac"/>
</dbReference>
<sequence length="436" mass="46604">MSNTSKNNLVPIAIIGGLFAIFGFVTWINGALIPFMKTINELTQAQSYFVATASYISFVVMALPASYIINKIGYKNGISLGLGIMAVGALVFIPAADARTYWLFLVAIFIQGIGMTICQTAANPYITILGPIESGAKRMAMMGIANKVAGALGSIIFGAILLSGIDEVNEKLGSVSIEEKTVLLDTMADSVHAPYIVMAITLFIFAFFIRKAPLPHVEATHDEQIAGGVMTKKTIFQFPHLWLGVLALFVYVGAEVIAGDTIIAYGISLGIPATEAKFFTTYTLMAMVGTYALGVFLIPKYIKQKTALVVSAILGIIFTGLILSTSGFTSVLFVAALGIANALVWPAIWPLTLDGLGKHTKTASALLIMAISGGAIIPPLYGRIVDANKHELITSGINDADALATASTSSYWILIPCYLLILFFALWGHKIKSWKK</sequence>
<keyword evidence="7 8" id="KW-0472">Membrane</keyword>
<dbReference type="InterPro" id="IPR050375">
    <property type="entry name" value="MFS_TsgA-like"/>
</dbReference>
<evidence type="ECO:0000256" key="4">
    <source>
        <dbReference type="ARBA" id="ARBA00022475"/>
    </source>
</evidence>
<dbReference type="RefSeq" id="WP_066432638.1">
    <property type="nucleotide sequence ID" value="NZ_LZRN01000010.1"/>
</dbReference>
<evidence type="ECO:0000256" key="2">
    <source>
        <dbReference type="ARBA" id="ARBA00004429"/>
    </source>
</evidence>
<feature type="transmembrane region" description="Helical" evidence="8">
    <location>
        <begin position="76"/>
        <end position="95"/>
    </location>
</feature>
<dbReference type="GO" id="GO:0055056">
    <property type="term" value="F:D-glucose transmembrane transporter activity"/>
    <property type="evidence" value="ECO:0007669"/>
    <property type="project" value="InterPro"/>
</dbReference>
<feature type="transmembrane region" description="Helical" evidence="8">
    <location>
        <begin position="12"/>
        <end position="36"/>
    </location>
</feature>
<proteinExistence type="inferred from homology"/>
<feature type="transmembrane region" description="Helical" evidence="8">
    <location>
        <begin position="306"/>
        <end position="325"/>
    </location>
</feature>
<evidence type="ECO:0000256" key="5">
    <source>
        <dbReference type="ARBA" id="ARBA00022692"/>
    </source>
</evidence>
<dbReference type="PANTHER" id="PTHR43702:SF12">
    <property type="entry name" value="N-ACETYL GLUCOSAMINE TRANSPORTER NAGP"/>
    <property type="match status" value="1"/>
</dbReference>